<name>A0A3L5TV38_MYTGA</name>
<dbReference type="Gene3D" id="3.40.50.300">
    <property type="entry name" value="P-loop containing nucleotide triphosphate hydrolases"/>
    <property type="match status" value="2"/>
</dbReference>
<evidence type="ECO:0000313" key="2">
    <source>
        <dbReference type="Proteomes" id="UP000266721"/>
    </source>
</evidence>
<evidence type="ECO:0000313" key="1">
    <source>
        <dbReference type="EMBL" id="OPL33811.1"/>
    </source>
</evidence>
<feature type="non-terminal residue" evidence="1">
    <location>
        <position position="369"/>
    </location>
</feature>
<keyword evidence="1" id="KW-0347">Helicase</keyword>
<dbReference type="GO" id="GO:0004386">
    <property type="term" value="F:helicase activity"/>
    <property type="evidence" value="ECO:0007669"/>
    <property type="project" value="UniProtKB-KW"/>
</dbReference>
<feature type="non-terminal residue" evidence="1">
    <location>
        <position position="1"/>
    </location>
</feature>
<dbReference type="SMR" id="A0A3L5TV38"/>
<protein>
    <submittedName>
        <fullName evidence="1">Putative ddx58 atp-dependent rna helicase</fullName>
    </submittedName>
</protein>
<keyword evidence="1" id="KW-0547">Nucleotide-binding</keyword>
<gene>
    <name evidence="1" type="ORF">AM593_01993</name>
</gene>
<proteinExistence type="predicted"/>
<organism evidence="1 2">
    <name type="scientific">Mytilus galloprovincialis</name>
    <name type="common">Mediterranean mussel</name>
    <dbReference type="NCBI Taxonomy" id="29158"/>
    <lineage>
        <taxon>Eukaryota</taxon>
        <taxon>Metazoa</taxon>
        <taxon>Spiralia</taxon>
        <taxon>Lophotrochozoa</taxon>
        <taxon>Mollusca</taxon>
        <taxon>Bivalvia</taxon>
        <taxon>Autobranchia</taxon>
        <taxon>Pteriomorphia</taxon>
        <taxon>Mytilida</taxon>
        <taxon>Mytiloidea</taxon>
        <taxon>Mytilidae</taxon>
        <taxon>Mytilinae</taxon>
        <taxon>Mytilus</taxon>
    </lineage>
</organism>
<dbReference type="GO" id="GO:0005737">
    <property type="term" value="C:cytoplasm"/>
    <property type="evidence" value="ECO:0007669"/>
    <property type="project" value="TreeGrafter"/>
</dbReference>
<reference evidence="1 2" key="1">
    <citation type="journal article" date="2016" name="PLoS ONE">
        <title>A First Insight into the Genome of the Filter-Feeder Mussel Mytilus galloprovincialis.</title>
        <authorList>
            <person name="Murgarella M."/>
            <person name="Puiu D."/>
            <person name="Novoa B."/>
            <person name="Figueras A."/>
            <person name="Posada D."/>
            <person name="Canchaya C."/>
        </authorList>
    </citation>
    <scope>NUCLEOTIDE SEQUENCE [LARGE SCALE GENOMIC DNA]</scope>
    <source>
        <tissue evidence="1">Muscle</tissue>
    </source>
</reference>
<keyword evidence="1" id="KW-0378">Hydrolase</keyword>
<sequence>MIGSTSYKQGFIHHFLHKHDILVVTSQLLVNALIEQDVNIDDFTLMMFDECQHFQANHCDNTIMQAYIEQKIDHQAEQTKLPMIVGMTASLVVERAETSGNAIDRIKTLMAHMDAEELSVVRVHTKELSEHVIATEQVFKNVLMPITCEFNSLSFKLSFDERVTLKKLSPAEPWDRGTGRDHRENNGHDDIYNTTVLSALIIYEDARVKDALDFLEDNVRLVHENLRPNKTDYIMFSLYTKTKILLYHCAVDVNNQNPKLETLKKLIAKTYKQNMDSRGVIFVKTRDVVKAIQNWMKETDGLKVLNPFTFVGAQDIGEIGGMQYGRTKGLTFNTRVLSHETRDYSSTRINLERPEKKIDFMLQLECDVL</sequence>
<dbReference type="SUPFAM" id="SSF52540">
    <property type="entry name" value="P-loop containing nucleoside triphosphate hydrolases"/>
    <property type="match status" value="1"/>
</dbReference>
<dbReference type="Proteomes" id="UP000266721">
    <property type="component" value="Unassembled WGS sequence"/>
</dbReference>
<keyword evidence="2" id="KW-1185">Reference proteome</keyword>
<dbReference type="Gene3D" id="1.20.1320.30">
    <property type="match status" value="1"/>
</dbReference>
<comment type="caution">
    <text evidence="1">The sequence shown here is derived from an EMBL/GenBank/DDBJ whole genome shotgun (WGS) entry which is preliminary data.</text>
</comment>
<dbReference type="EMBL" id="KV581457">
    <property type="protein sequence ID" value="OPL33811.1"/>
    <property type="molecule type" value="Genomic_DNA"/>
</dbReference>
<dbReference type="InterPro" id="IPR027417">
    <property type="entry name" value="P-loop_NTPase"/>
</dbReference>
<keyword evidence="1" id="KW-0067">ATP-binding</keyword>
<dbReference type="InterPro" id="IPR051363">
    <property type="entry name" value="RLR_Helicase"/>
</dbReference>
<accession>A0A3L5TV38</accession>
<dbReference type="PANTHER" id="PTHR14074:SF16">
    <property type="entry name" value="ANTIVIRAL INNATE IMMUNE RESPONSE RECEPTOR RIG-I"/>
    <property type="match status" value="1"/>
</dbReference>
<dbReference type="PANTHER" id="PTHR14074">
    <property type="entry name" value="HELICASE WITH DEATH DOMAIN-RELATED"/>
    <property type="match status" value="1"/>
</dbReference>
<dbReference type="AlphaFoldDB" id="A0A3L5TV38"/>